<dbReference type="AlphaFoldDB" id="A0AAN6Q1R1"/>
<protein>
    <submittedName>
        <fullName evidence="1">Uncharacterized protein</fullName>
    </submittedName>
</protein>
<organism evidence="1 2">
    <name type="scientific">Parathielavia hyrcaniae</name>
    <dbReference type="NCBI Taxonomy" id="113614"/>
    <lineage>
        <taxon>Eukaryota</taxon>
        <taxon>Fungi</taxon>
        <taxon>Dikarya</taxon>
        <taxon>Ascomycota</taxon>
        <taxon>Pezizomycotina</taxon>
        <taxon>Sordariomycetes</taxon>
        <taxon>Sordariomycetidae</taxon>
        <taxon>Sordariales</taxon>
        <taxon>Chaetomiaceae</taxon>
        <taxon>Parathielavia</taxon>
    </lineage>
</organism>
<accession>A0AAN6Q1R1</accession>
<reference evidence="1" key="2">
    <citation type="submission" date="2023-05" db="EMBL/GenBank/DDBJ databases">
        <authorList>
            <consortium name="Lawrence Berkeley National Laboratory"/>
            <person name="Steindorff A."/>
            <person name="Hensen N."/>
            <person name="Bonometti L."/>
            <person name="Westerberg I."/>
            <person name="Brannstrom I.O."/>
            <person name="Guillou S."/>
            <person name="Cros-Aarteil S."/>
            <person name="Calhoun S."/>
            <person name="Haridas S."/>
            <person name="Kuo A."/>
            <person name="Mondo S."/>
            <person name="Pangilinan J."/>
            <person name="Riley R."/>
            <person name="Labutti K."/>
            <person name="Andreopoulos B."/>
            <person name="Lipzen A."/>
            <person name="Chen C."/>
            <person name="Yanf M."/>
            <person name="Daum C."/>
            <person name="Ng V."/>
            <person name="Clum A."/>
            <person name="Ohm R."/>
            <person name="Martin F."/>
            <person name="Silar P."/>
            <person name="Natvig D."/>
            <person name="Lalanne C."/>
            <person name="Gautier V."/>
            <person name="Ament-Velasquez S.L."/>
            <person name="Kruys A."/>
            <person name="Hutchinson M.I."/>
            <person name="Powell A.J."/>
            <person name="Barry K."/>
            <person name="Miller A.N."/>
            <person name="Grigoriev I.V."/>
            <person name="Debuchy R."/>
            <person name="Gladieux P."/>
            <person name="Thoren M.H."/>
            <person name="Johannesson H."/>
        </authorList>
    </citation>
    <scope>NUCLEOTIDE SEQUENCE</scope>
    <source>
        <strain evidence="1">CBS 757.83</strain>
    </source>
</reference>
<reference evidence="1" key="1">
    <citation type="journal article" date="2023" name="Mol. Phylogenet. Evol.">
        <title>Genome-scale phylogeny and comparative genomics of the fungal order Sordariales.</title>
        <authorList>
            <person name="Hensen N."/>
            <person name="Bonometti L."/>
            <person name="Westerberg I."/>
            <person name="Brannstrom I.O."/>
            <person name="Guillou S."/>
            <person name="Cros-Aarteil S."/>
            <person name="Calhoun S."/>
            <person name="Haridas S."/>
            <person name="Kuo A."/>
            <person name="Mondo S."/>
            <person name="Pangilinan J."/>
            <person name="Riley R."/>
            <person name="LaButti K."/>
            <person name="Andreopoulos B."/>
            <person name="Lipzen A."/>
            <person name="Chen C."/>
            <person name="Yan M."/>
            <person name="Daum C."/>
            <person name="Ng V."/>
            <person name="Clum A."/>
            <person name="Steindorff A."/>
            <person name="Ohm R.A."/>
            <person name="Martin F."/>
            <person name="Silar P."/>
            <person name="Natvig D.O."/>
            <person name="Lalanne C."/>
            <person name="Gautier V."/>
            <person name="Ament-Velasquez S.L."/>
            <person name="Kruys A."/>
            <person name="Hutchinson M.I."/>
            <person name="Powell A.J."/>
            <person name="Barry K."/>
            <person name="Miller A.N."/>
            <person name="Grigoriev I.V."/>
            <person name="Debuchy R."/>
            <person name="Gladieux P."/>
            <person name="Hiltunen Thoren M."/>
            <person name="Johannesson H."/>
        </authorList>
    </citation>
    <scope>NUCLEOTIDE SEQUENCE</scope>
    <source>
        <strain evidence="1">CBS 757.83</strain>
    </source>
</reference>
<name>A0AAN6Q1R1_9PEZI</name>
<dbReference type="EMBL" id="MU863650">
    <property type="protein sequence ID" value="KAK4099391.1"/>
    <property type="molecule type" value="Genomic_DNA"/>
</dbReference>
<dbReference type="Proteomes" id="UP001305647">
    <property type="component" value="Unassembled WGS sequence"/>
</dbReference>
<keyword evidence="2" id="KW-1185">Reference proteome</keyword>
<comment type="caution">
    <text evidence="1">The sequence shown here is derived from an EMBL/GenBank/DDBJ whole genome shotgun (WGS) entry which is preliminary data.</text>
</comment>
<sequence>MPAEIETEGSSLAAIKQHVELVGDIAPLADFPDWTVLLPWLPGFEAPGRSCQLPDNFNNSDRTESFRHTQQLPDRFSTAIDDAAEEDEDDLKWWLPEMLKKACRVVDEDGYEIEETDFVNGFYHDTKSNTGWMSDRERSCSMLIDFDMRCVLTGHKSLCLPENRSRQGDAKVENVVRSPLDGYADVCVREQSCYLTFWFEDYIEGRPGIACIG</sequence>
<evidence type="ECO:0000313" key="1">
    <source>
        <dbReference type="EMBL" id="KAK4099391.1"/>
    </source>
</evidence>
<proteinExistence type="predicted"/>
<gene>
    <name evidence="1" type="ORF">N658DRAFT_508826</name>
</gene>
<evidence type="ECO:0000313" key="2">
    <source>
        <dbReference type="Proteomes" id="UP001305647"/>
    </source>
</evidence>